<dbReference type="PANTHER" id="PTHR46268:SF6">
    <property type="entry name" value="UNIVERSAL STRESS PROTEIN UP12"/>
    <property type="match status" value="1"/>
</dbReference>
<dbReference type="SUPFAM" id="SSF52402">
    <property type="entry name" value="Adenine nucleotide alpha hydrolases-like"/>
    <property type="match status" value="2"/>
</dbReference>
<organism evidence="3 4">
    <name type="scientific">Rudanella paleaurantiibacter</name>
    <dbReference type="NCBI Taxonomy" id="2614655"/>
    <lineage>
        <taxon>Bacteria</taxon>
        <taxon>Pseudomonadati</taxon>
        <taxon>Bacteroidota</taxon>
        <taxon>Cytophagia</taxon>
        <taxon>Cytophagales</taxon>
        <taxon>Cytophagaceae</taxon>
        <taxon>Rudanella</taxon>
    </lineage>
</organism>
<dbReference type="CDD" id="cd00293">
    <property type="entry name" value="USP-like"/>
    <property type="match status" value="2"/>
</dbReference>
<dbReference type="InterPro" id="IPR006016">
    <property type="entry name" value="UspA"/>
</dbReference>
<dbReference type="Proteomes" id="UP000488299">
    <property type="component" value="Unassembled WGS sequence"/>
</dbReference>
<comment type="caution">
    <text evidence="3">The sequence shown here is derived from an EMBL/GenBank/DDBJ whole genome shotgun (WGS) entry which is preliminary data.</text>
</comment>
<evidence type="ECO:0000259" key="2">
    <source>
        <dbReference type="Pfam" id="PF00582"/>
    </source>
</evidence>
<comment type="similarity">
    <text evidence="1">Belongs to the universal stress protein A family.</text>
</comment>
<name>A0A7J5TY65_9BACT</name>
<feature type="domain" description="UspA" evidence="2">
    <location>
        <begin position="1"/>
        <end position="138"/>
    </location>
</feature>
<keyword evidence="4" id="KW-1185">Reference proteome</keyword>
<gene>
    <name evidence="3" type="ORF">F5984_12525</name>
</gene>
<dbReference type="Pfam" id="PF00582">
    <property type="entry name" value="Usp"/>
    <property type="match status" value="2"/>
</dbReference>
<dbReference type="PRINTS" id="PR01438">
    <property type="entry name" value="UNVRSLSTRESS"/>
</dbReference>
<dbReference type="AlphaFoldDB" id="A0A7J5TY65"/>
<dbReference type="EMBL" id="WELI01000005">
    <property type="protein sequence ID" value="KAB7730005.1"/>
    <property type="molecule type" value="Genomic_DNA"/>
</dbReference>
<dbReference type="InterPro" id="IPR014729">
    <property type="entry name" value="Rossmann-like_a/b/a_fold"/>
</dbReference>
<proteinExistence type="inferred from homology"/>
<evidence type="ECO:0000313" key="3">
    <source>
        <dbReference type="EMBL" id="KAB7730005.1"/>
    </source>
</evidence>
<accession>A0A7J5TY65</accession>
<reference evidence="3 4" key="1">
    <citation type="submission" date="2019-10" db="EMBL/GenBank/DDBJ databases">
        <title>Rudanella paleaurantiibacter sp. nov., isolated from sludge.</title>
        <authorList>
            <person name="Xu S.Q."/>
        </authorList>
    </citation>
    <scope>NUCLEOTIDE SEQUENCE [LARGE SCALE GENOMIC DNA]</scope>
    <source>
        <strain evidence="3 4">HX-22-17</strain>
    </source>
</reference>
<protein>
    <submittedName>
        <fullName evidence="3">Universal stress protein</fullName>
    </submittedName>
</protein>
<dbReference type="RefSeq" id="WP_152124622.1">
    <property type="nucleotide sequence ID" value="NZ_WELI01000005.1"/>
</dbReference>
<dbReference type="PANTHER" id="PTHR46268">
    <property type="entry name" value="STRESS RESPONSE PROTEIN NHAX"/>
    <property type="match status" value="1"/>
</dbReference>
<dbReference type="InterPro" id="IPR006015">
    <property type="entry name" value="Universal_stress_UspA"/>
</dbReference>
<evidence type="ECO:0000313" key="4">
    <source>
        <dbReference type="Proteomes" id="UP000488299"/>
    </source>
</evidence>
<dbReference type="Gene3D" id="3.40.50.620">
    <property type="entry name" value="HUPs"/>
    <property type="match status" value="2"/>
</dbReference>
<feature type="domain" description="UspA" evidence="2">
    <location>
        <begin position="216"/>
        <end position="264"/>
    </location>
</feature>
<sequence length="265" mass="29016">MKTIVVPINLANTDPKALPVAADIARLYGAQLILISVIPHPLPQLIPAGETAENTRPDPLQTLEQLAGTLQQQTRYQSLTIKPTVTYSDQNPAEVVAGLAPDLIVLGARNAGFWQEWASGTRAESMVRQAPCPVLVVKQPIAHFNPQKPVGALDLDEGMKKRHVLPFGVGENGLRQFVYVSTPADTRSPEQIRDWVGDWARMQGYAQYELAIRSDRTVSEGILHHADQTGADLIILYTHGRAAGHTSVAETVLRHAHVPVLIMRM</sequence>
<evidence type="ECO:0000256" key="1">
    <source>
        <dbReference type="ARBA" id="ARBA00008791"/>
    </source>
</evidence>